<dbReference type="RefSeq" id="WP_162445895.1">
    <property type="nucleotide sequence ID" value="NZ_CP048222.1"/>
</dbReference>
<dbReference type="InterPro" id="IPR029044">
    <property type="entry name" value="Nucleotide-diphossugar_trans"/>
</dbReference>
<dbReference type="EMBL" id="CP048222">
    <property type="protein sequence ID" value="QHT69912.1"/>
    <property type="molecule type" value="Genomic_DNA"/>
</dbReference>
<dbReference type="InterPro" id="IPR007577">
    <property type="entry name" value="GlycoTrfase_DXD_sugar-bd_CS"/>
</dbReference>
<dbReference type="Pfam" id="PF04488">
    <property type="entry name" value="Gly_transf_sug"/>
    <property type="match status" value="1"/>
</dbReference>
<dbReference type="AlphaFoldDB" id="A0A6C0GQS2"/>
<protein>
    <recommendedName>
        <fullName evidence="4">Glycosyl transferase</fullName>
    </recommendedName>
</protein>
<name>A0A6C0GQS2_9BACT</name>
<dbReference type="GO" id="GO:0051999">
    <property type="term" value="P:mannosyl-inositol phosphorylceramide biosynthetic process"/>
    <property type="evidence" value="ECO:0007669"/>
    <property type="project" value="TreeGrafter"/>
</dbReference>
<dbReference type="PANTHER" id="PTHR32385">
    <property type="entry name" value="MANNOSYL PHOSPHORYLINOSITOL CERAMIDE SYNTHASE"/>
    <property type="match status" value="1"/>
</dbReference>
<dbReference type="GO" id="GO:0000030">
    <property type="term" value="F:mannosyltransferase activity"/>
    <property type="evidence" value="ECO:0007669"/>
    <property type="project" value="TreeGrafter"/>
</dbReference>
<reference evidence="2 3" key="1">
    <citation type="submission" date="2020-01" db="EMBL/GenBank/DDBJ databases">
        <authorList>
            <person name="Kim M.K."/>
        </authorList>
    </citation>
    <scope>NUCLEOTIDE SEQUENCE [LARGE SCALE GENOMIC DNA]</scope>
    <source>
        <strain evidence="2 3">172606-1</strain>
    </source>
</reference>
<dbReference type="InterPro" id="IPR051706">
    <property type="entry name" value="Glycosyltransferase_domain"/>
</dbReference>
<dbReference type="KEGG" id="rhoz:GXP67_26340"/>
<dbReference type="Proteomes" id="UP000480178">
    <property type="component" value="Chromosome"/>
</dbReference>
<evidence type="ECO:0008006" key="4">
    <source>
        <dbReference type="Google" id="ProtNLM"/>
    </source>
</evidence>
<sequence>MIPKIIHQTYKTKDLPEDLMRWHQKMIALHPQWQVYLWTDEDNLRLVEEHFPHLLDIYNKLPYNIMRVDMVRYMYMVIYGGVYLDLDYELFSPLDEITHSHELILPLSREQQGKDFYQTHTIIGNCIFASAPGHLFWYDILDAFHRHPPVEQFSNKIDILKLTGPEFITRIYFQNPGKYLAFLPKKNIFHPDISYATHPDYEKELSEKGTLGLHHCKESWLKENNTISNIMARAVSSFNRRIRFFMG</sequence>
<dbReference type="PANTHER" id="PTHR32385:SF23">
    <property type="entry name" value="NUCLEOTIDE-DIPHOSPHO-SUGAR TRANSFERASE"/>
    <property type="match status" value="1"/>
</dbReference>
<proteinExistence type="predicted"/>
<evidence type="ECO:0000313" key="3">
    <source>
        <dbReference type="Proteomes" id="UP000480178"/>
    </source>
</evidence>
<dbReference type="Gene3D" id="3.90.550.20">
    <property type="match status" value="1"/>
</dbReference>
<dbReference type="GO" id="GO:0016020">
    <property type="term" value="C:membrane"/>
    <property type="evidence" value="ECO:0007669"/>
    <property type="project" value="GOC"/>
</dbReference>
<gene>
    <name evidence="2" type="ORF">GXP67_26340</name>
</gene>
<dbReference type="SUPFAM" id="SSF53448">
    <property type="entry name" value="Nucleotide-diphospho-sugar transferases"/>
    <property type="match status" value="1"/>
</dbReference>
<keyword evidence="1" id="KW-0808">Transferase</keyword>
<keyword evidence="3" id="KW-1185">Reference proteome</keyword>
<evidence type="ECO:0000256" key="1">
    <source>
        <dbReference type="ARBA" id="ARBA00022679"/>
    </source>
</evidence>
<organism evidence="2 3">
    <name type="scientific">Rhodocytophaga rosea</name>
    <dbReference type="NCBI Taxonomy" id="2704465"/>
    <lineage>
        <taxon>Bacteria</taxon>
        <taxon>Pseudomonadati</taxon>
        <taxon>Bacteroidota</taxon>
        <taxon>Cytophagia</taxon>
        <taxon>Cytophagales</taxon>
        <taxon>Rhodocytophagaceae</taxon>
        <taxon>Rhodocytophaga</taxon>
    </lineage>
</organism>
<accession>A0A6C0GQS2</accession>
<evidence type="ECO:0000313" key="2">
    <source>
        <dbReference type="EMBL" id="QHT69912.1"/>
    </source>
</evidence>